<dbReference type="EMBL" id="JAUHTB010000012">
    <property type="protein sequence ID" value="MDN4506635.1"/>
    <property type="molecule type" value="Genomic_DNA"/>
</dbReference>
<name>A0ABT8H2E1_9ACTN</name>
<evidence type="ECO:0008006" key="3">
    <source>
        <dbReference type="Google" id="ProtNLM"/>
    </source>
</evidence>
<organism evidence="1 2">
    <name type="scientific">Dietzia maris</name>
    <dbReference type="NCBI Taxonomy" id="37915"/>
    <lineage>
        <taxon>Bacteria</taxon>
        <taxon>Bacillati</taxon>
        <taxon>Actinomycetota</taxon>
        <taxon>Actinomycetes</taxon>
        <taxon>Mycobacteriales</taxon>
        <taxon>Dietziaceae</taxon>
        <taxon>Dietzia</taxon>
    </lineage>
</organism>
<protein>
    <recommendedName>
        <fullName evidence="3">Transposase</fullName>
    </recommendedName>
</protein>
<evidence type="ECO:0000313" key="2">
    <source>
        <dbReference type="Proteomes" id="UP001172702"/>
    </source>
</evidence>
<dbReference type="Proteomes" id="UP001172702">
    <property type="component" value="Unassembled WGS sequence"/>
</dbReference>
<evidence type="ECO:0000313" key="1">
    <source>
        <dbReference type="EMBL" id="MDN4506635.1"/>
    </source>
</evidence>
<gene>
    <name evidence="1" type="ORF">QYF62_11285</name>
</gene>
<keyword evidence="2" id="KW-1185">Reference proteome</keyword>
<dbReference type="RefSeq" id="WP_301162667.1">
    <property type="nucleotide sequence ID" value="NZ_JAUHTB010000012.1"/>
</dbReference>
<accession>A0ABT8H2E1</accession>
<comment type="caution">
    <text evidence="1">The sequence shown here is derived from an EMBL/GenBank/DDBJ whole genome shotgun (WGS) entry which is preliminary data.</text>
</comment>
<sequence length="48" mass="5046">MYVVVTGDVDCPTVLRRPRAGSNAKPMAPLLPAIDSGCAPQQKYITGS</sequence>
<proteinExistence type="predicted"/>
<reference evidence="1 2" key="1">
    <citation type="submission" date="2023-07" db="EMBL/GenBank/DDBJ databases">
        <title>Strategy for survival of the halotoleranting strain Dietzia MX2 from the Yakshinskoe mineral salts deposit.</title>
        <authorList>
            <person name="Kharitonova M.A."/>
            <person name="Kupriyanova-Ashina F.G."/>
            <person name="Shakirov T.R."/>
            <person name="Vafina M.S."/>
            <person name="Ilinskaya O.N."/>
        </authorList>
    </citation>
    <scope>NUCLEOTIDE SEQUENCE [LARGE SCALE GENOMIC DNA]</scope>
    <source>
        <strain evidence="1 2">MX2</strain>
    </source>
</reference>